<organism evidence="1">
    <name type="scientific">Anguilla anguilla</name>
    <name type="common">European freshwater eel</name>
    <name type="synonym">Muraena anguilla</name>
    <dbReference type="NCBI Taxonomy" id="7936"/>
    <lineage>
        <taxon>Eukaryota</taxon>
        <taxon>Metazoa</taxon>
        <taxon>Chordata</taxon>
        <taxon>Craniata</taxon>
        <taxon>Vertebrata</taxon>
        <taxon>Euteleostomi</taxon>
        <taxon>Actinopterygii</taxon>
        <taxon>Neopterygii</taxon>
        <taxon>Teleostei</taxon>
        <taxon>Anguilliformes</taxon>
        <taxon>Anguillidae</taxon>
        <taxon>Anguilla</taxon>
    </lineage>
</organism>
<protein>
    <submittedName>
        <fullName evidence="1">Uncharacterized protein</fullName>
    </submittedName>
</protein>
<reference evidence="1" key="1">
    <citation type="submission" date="2014-11" db="EMBL/GenBank/DDBJ databases">
        <authorList>
            <person name="Amaro Gonzalez C."/>
        </authorList>
    </citation>
    <scope>NUCLEOTIDE SEQUENCE</scope>
</reference>
<evidence type="ECO:0000313" key="1">
    <source>
        <dbReference type="EMBL" id="JAH65637.1"/>
    </source>
</evidence>
<reference evidence="1" key="2">
    <citation type="journal article" date="2015" name="Fish Shellfish Immunol.">
        <title>Early steps in the European eel (Anguilla anguilla)-Vibrio vulnificus interaction in the gills: Role of the RtxA13 toxin.</title>
        <authorList>
            <person name="Callol A."/>
            <person name="Pajuelo D."/>
            <person name="Ebbesson L."/>
            <person name="Teles M."/>
            <person name="MacKenzie S."/>
            <person name="Amaro C."/>
        </authorList>
    </citation>
    <scope>NUCLEOTIDE SEQUENCE</scope>
</reference>
<proteinExistence type="predicted"/>
<sequence>MSTCIPKYQIPYISTSVID</sequence>
<dbReference type="AlphaFoldDB" id="A0A0E9UIR4"/>
<dbReference type="EMBL" id="GBXM01042940">
    <property type="protein sequence ID" value="JAH65637.1"/>
    <property type="molecule type" value="Transcribed_RNA"/>
</dbReference>
<name>A0A0E9UIR4_ANGAN</name>
<accession>A0A0E9UIR4</accession>